<keyword evidence="4 5" id="KW-0949">S-adenosyl-L-methionine</keyword>
<comment type="pathway">
    <text evidence="5">Quinol/quinone metabolism; menaquinone biosynthesis; menaquinol from 1,4-dihydroxy-2-naphthoate: step 2/2.</text>
</comment>
<keyword evidence="1 5" id="KW-0474">Menaquinone biosynthesis</keyword>
<keyword evidence="2 5" id="KW-0489">Methyltransferase</keyword>
<organism evidence="6 7">
    <name type="scientific">Haloferula rosea</name>
    <dbReference type="NCBI Taxonomy" id="490093"/>
    <lineage>
        <taxon>Bacteria</taxon>
        <taxon>Pseudomonadati</taxon>
        <taxon>Verrucomicrobiota</taxon>
        <taxon>Verrucomicrobiia</taxon>
        <taxon>Verrucomicrobiales</taxon>
        <taxon>Verrucomicrobiaceae</taxon>
        <taxon>Haloferula</taxon>
    </lineage>
</organism>
<dbReference type="AlphaFoldDB" id="A0A934RID7"/>
<evidence type="ECO:0000256" key="4">
    <source>
        <dbReference type="ARBA" id="ARBA00022691"/>
    </source>
</evidence>
<dbReference type="NCBIfam" id="TIGR01934">
    <property type="entry name" value="MenG_MenH_UbiE"/>
    <property type="match status" value="1"/>
</dbReference>
<dbReference type="Pfam" id="PF01209">
    <property type="entry name" value="Ubie_methyltran"/>
    <property type="match status" value="1"/>
</dbReference>
<comment type="caution">
    <text evidence="6">The sequence shown here is derived from an EMBL/GenBank/DDBJ whole genome shotgun (WGS) entry which is preliminary data.</text>
</comment>
<comment type="function">
    <text evidence="5">Methyltransferase required for the conversion of demethylmenaquinol (DMKH2) to menaquinol (MKH2).</text>
</comment>
<dbReference type="PANTHER" id="PTHR43591:SF24">
    <property type="entry name" value="2-METHOXY-6-POLYPRENYL-1,4-BENZOQUINOL METHYLASE, MITOCHONDRIAL"/>
    <property type="match status" value="1"/>
</dbReference>
<reference evidence="6" key="1">
    <citation type="submission" date="2021-01" db="EMBL/GenBank/DDBJ databases">
        <title>Modified the classification status of verrucomicrobia.</title>
        <authorList>
            <person name="Feng X."/>
        </authorList>
    </citation>
    <scope>NUCLEOTIDE SEQUENCE</scope>
    <source>
        <strain evidence="6">KCTC 22201</strain>
    </source>
</reference>
<dbReference type="PROSITE" id="PS01184">
    <property type="entry name" value="UBIE_2"/>
    <property type="match status" value="1"/>
</dbReference>
<keyword evidence="3 5" id="KW-0808">Transferase</keyword>
<dbReference type="GO" id="GO:0043770">
    <property type="term" value="F:demethylmenaquinone methyltransferase activity"/>
    <property type="evidence" value="ECO:0007669"/>
    <property type="project" value="UniProtKB-UniRule"/>
</dbReference>
<accession>A0A934RID7</accession>
<proteinExistence type="inferred from homology"/>
<dbReference type="HAMAP" id="MF_01813">
    <property type="entry name" value="MenG_UbiE_methyltr"/>
    <property type="match status" value="1"/>
</dbReference>
<sequence>MGEGTIQDPGYVRDAFARIADRYVTTNHVLSMGTDILWRRKVARIVRRWKPARVLDVATGTGDLALEIQDVCPRAEIVGSDFCAEMLEHAAERGLAETLVADAMDLPFEDGSFDVVTVAFGLRNMVNYGGALREMRRVLRPGGHLLVLDFSLPDPPLRKPYQWYLHRILPKLAGWLTREADAYEYLGGSIEEFPMGQEMAGLMEDCGFGEVGVDPVTFGVATIYTGTARD</sequence>
<dbReference type="GO" id="GO:0032259">
    <property type="term" value="P:methylation"/>
    <property type="evidence" value="ECO:0007669"/>
    <property type="project" value="UniProtKB-KW"/>
</dbReference>
<dbReference type="GO" id="GO:0009234">
    <property type="term" value="P:menaquinone biosynthetic process"/>
    <property type="evidence" value="ECO:0007669"/>
    <property type="project" value="UniProtKB-UniRule"/>
</dbReference>
<dbReference type="InterPro" id="IPR004033">
    <property type="entry name" value="UbiE/COQ5_MeTrFase"/>
</dbReference>
<feature type="binding site" evidence="5">
    <location>
        <begin position="102"/>
        <end position="103"/>
    </location>
    <ligand>
        <name>S-adenosyl-L-methionine</name>
        <dbReference type="ChEBI" id="CHEBI:59789"/>
    </ligand>
</feature>
<comment type="similarity">
    <text evidence="5">Belongs to the class I-like SAM-binding methyltransferase superfamily. MenG/UbiE family.</text>
</comment>
<dbReference type="InterPro" id="IPR029063">
    <property type="entry name" value="SAM-dependent_MTases_sf"/>
</dbReference>
<keyword evidence="7" id="KW-1185">Reference proteome</keyword>
<gene>
    <name evidence="5" type="primary">menG</name>
    <name evidence="6" type="ORF">JIN81_17530</name>
</gene>
<evidence type="ECO:0000256" key="1">
    <source>
        <dbReference type="ARBA" id="ARBA00022428"/>
    </source>
</evidence>
<feature type="binding site" evidence="5">
    <location>
        <position position="61"/>
    </location>
    <ligand>
        <name>S-adenosyl-L-methionine</name>
        <dbReference type="ChEBI" id="CHEBI:59789"/>
    </ligand>
</feature>
<evidence type="ECO:0000313" key="6">
    <source>
        <dbReference type="EMBL" id="MBK1828840.1"/>
    </source>
</evidence>
<comment type="caution">
    <text evidence="5">Lacks conserved residue(s) required for the propagation of feature annotation.</text>
</comment>
<evidence type="ECO:0000256" key="2">
    <source>
        <dbReference type="ARBA" id="ARBA00022603"/>
    </source>
</evidence>
<name>A0A934RID7_9BACT</name>
<evidence type="ECO:0000313" key="7">
    <source>
        <dbReference type="Proteomes" id="UP000658278"/>
    </source>
</evidence>
<protein>
    <recommendedName>
        <fullName evidence="5">Demethylmenaquinone methyltransferase</fullName>
        <ecNumber evidence="5">2.1.1.163</ecNumber>
    </recommendedName>
</protein>
<dbReference type="Gene3D" id="3.40.50.150">
    <property type="entry name" value="Vaccinia Virus protein VP39"/>
    <property type="match status" value="1"/>
</dbReference>
<evidence type="ECO:0000256" key="3">
    <source>
        <dbReference type="ARBA" id="ARBA00022679"/>
    </source>
</evidence>
<dbReference type="SUPFAM" id="SSF53335">
    <property type="entry name" value="S-adenosyl-L-methionine-dependent methyltransferases"/>
    <property type="match status" value="1"/>
</dbReference>
<dbReference type="CDD" id="cd02440">
    <property type="entry name" value="AdoMet_MTases"/>
    <property type="match status" value="1"/>
</dbReference>
<dbReference type="EC" id="2.1.1.163" evidence="5"/>
<dbReference type="PANTHER" id="PTHR43591">
    <property type="entry name" value="METHYLTRANSFERASE"/>
    <property type="match status" value="1"/>
</dbReference>
<keyword evidence="6" id="KW-0830">Ubiquinone</keyword>
<dbReference type="EMBL" id="JAENII010000018">
    <property type="protein sequence ID" value="MBK1828840.1"/>
    <property type="molecule type" value="Genomic_DNA"/>
</dbReference>
<dbReference type="InterPro" id="IPR023576">
    <property type="entry name" value="UbiE/COQ5_MeTrFase_CS"/>
</dbReference>
<dbReference type="PROSITE" id="PS51608">
    <property type="entry name" value="SAM_MT_UBIE"/>
    <property type="match status" value="1"/>
</dbReference>
<dbReference type="Proteomes" id="UP000658278">
    <property type="component" value="Unassembled WGS sequence"/>
</dbReference>
<evidence type="ECO:0000256" key="5">
    <source>
        <dbReference type="HAMAP-Rule" id="MF_01813"/>
    </source>
</evidence>
<dbReference type="RefSeq" id="WP_200283027.1">
    <property type="nucleotide sequence ID" value="NZ_JAENII010000018.1"/>
</dbReference>
<comment type="catalytic activity">
    <reaction evidence="5">
        <text>a 2-demethylmenaquinol + S-adenosyl-L-methionine = a menaquinol + S-adenosyl-L-homocysteine + H(+)</text>
        <dbReference type="Rhea" id="RHEA:42640"/>
        <dbReference type="Rhea" id="RHEA-COMP:9539"/>
        <dbReference type="Rhea" id="RHEA-COMP:9563"/>
        <dbReference type="ChEBI" id="CHEBI:15378"/>
        <dbReference type="ChEBI" id="CHEBI:18151"/>
        <dbReference type="ChEBI" id="CHEBI:55437"/>
        <dbReference type="ChEBI" id="CHEBI:57856"/>
        <dbReference type="ChEBI" id="CHEBI:59789"/>
        <dbReference type="EC" id="2.1.1.163"/>
    </reaction>
</comment>
<feature type="binding site" evidence="5">
    <location>
        <position position="81"/>
    </location>
    <ligand>
        <name>S-adenosyl-L-methionine</name>
        <dbReference type="ChEBI" id="CHEBI:59789"/>
    </ligand>
</feature>